<sequence>MQNKYIHENFEVALVKDKIRESLDVLSSAYVKLRKIEVYVKKFDYKILKIIFLLDLNENLTL</sequence>
<evidence type="ECO:0000313" key="2">
    <source>
        <dbReference type="Proteomes" id="UP000775213"/>
    </source>
</evidence>
<evidence type="ECO:0000313" key="1">
    <source>
        <dbReference type="EMBL" id="KAH0454023.1"/>
    </source>
</evidence>
<reference evidence="1 2" key="1">
    <citation type="journal article" date="2021" name="Hortic Res">
        <title>Chromosome-scale assembly of the Dendrobium chrysotoxum genome enhances the understanding of orchid evolution.</title>
        <authorList>
            <person name="Zhang Y."/>
            <person name="Zhang G.Q."/>
            <person name="Zhang D."/>
            <person name="Liu X.D."/>
            <person name="Xu X.Y."/>
            <person name="Sun W.H."/>
            <person name="Yu X."/>
            <person name="Zhu X."/>
            <person name="Wang Z.W."/>
            <person name="Zhao X."/>
            <person name="Zhong W.Y."/>
            <person name="Chen H."/>
            <person name="Yin W.L."/>
            <person name="Huang T."/>
            <person name="Niu S.C."/>
            <person name="Liu Z.J."/>
        </authorList>
    </citation>
    <scope>NUCLEOTIDE SEQUENCE [LARGE SCALE GENOMIC DNA]</scope>
    <source>
        <strain evidence="1">Lindl</strain>
    </source>
</reference>
<gene>
    <name evidence="1" type="ORF">IEQ34_018347</name>
</gene>
<accession>A0AAV7GF58</accession>
<keyword evidence="2" id="KW-1185">Reference proteome</keyword>
<protein>
    <submittedName>
        <fullName evidence="1">Uncharacterized protein</fullName>
    </submittedName>
</protein>
<dbReference type="AlphaFoldDB" id="A0AAV7GF58"/>
<dbReference type="Proteomes" id="UP000775213">
    <property type="component" value="Unassembled WGS sequence"/>
</dbReference>
<organism evidence="1 2">
    <name type="scientific">Dendrobium chrysotoxum</name>
    <name type="common">Orchid</name>
    <dbReference type="NCBI Taxonomy" id="161865"/>
    <lineage>
        <taxon>Eukaryota</taxon>
        <taxon>Viridiplantae</taxon>
        <taxon>Streptophyta</taxon>
        <taxon>Embryophyta</taxon>
        <taxon>Tracheophyta</taxon>
        <taxon>Spermatophyta</taxon>
        <taxon>Magnoliopsida</taxon>
        <taxon>Liliopsida</taxon>
        <taxon>Asparagales</taxon>
        <taxon>Orchidaceae</taxon>
        <taxon>Epidendroideae</taxon>
        <taxon>Malaxideae</taxon>
        <taxon>Dendrobiinae</taxon>
        <taxon>Dendrobium</taxon>
    </lineage>
</organism>
<dbReference type="EMBL" id="JAGFBR010000016">
    <property type="protein sequence ID" value="KAH0454023.1"/>
    <property type="molecule type" value="Genomic_DNA"/>
</dbReference>
<proteinExistence type="predicted"/>
<comment type="caution">
    <text evidence="1">The sequence shown here is derived from an EMBL/GenBank/DDBJ whole genome shotgun (WGS) entry which is preliminary data.</text>
</comment>
<name>A0AAV7GF58_DENCH</name>